<protein>
    <submittedName>
        <fullName evidence="2">DNA-binding protein</fullName>
    </submittedName>
    <submittedName>
        <fullName evidence="3">Excisionase family DNA binding protein</fullName>
    </submittedName>
</protein>
<keyword evidence="2" id="KW-0238">DNA-binding</keyword>
<reference evidence="2 4" key="1">
    <citation type="submission" date="2016-11" db="EMBL/GenBank/DDBJ databases">
        <title>Genome sequencing of Zhihengliuella aestuarii B18 antagonistic to Plasmodiophora brassicae.</title>
        <authorList>
            <person name="Luo Y."/>
        </authorList>
    </citation>
    <scope>NUCLEOTIDE SEQUENCE [LARGE SCALE GENOMIC DNA]</scope>
    <source>
        <strain evidence="2 4">B18</strain>
    </source>
</reference>
<proteinExistence type="predicted"/>
<dbReference type="InterPro" id="IPR041657">
    <property type="entry name" value="HTH_17"/>
</dbReference>
<gene>
    <name evidence="2" type="ORF">BHE16_09390</name>
    <name evidence="3" type="ORF">HD598_001722</name>
</gene>
<evidence type="ECO:0000313" key="2">
    <source>
        <dbReference type="EMBL" id="APF41173.1"/>
    </source>
</evidence>
<dbReference type="AlphaFoldDB" id="A0A1L2ZP24"/>
<evidence type="ECO:0000313" key="5">
    <source>
        <dbReference type="Proteomes" id="UP000580797"/>
    </source>
</evidence>
<feature type="domain" description="Helix-turn-helix" evidence="1">
    <location>
        <begin position="4"/>
        <end position="54"/>
    </location>
</feature>
<dbReference type="Proteomes" id="UP000580797">
    <property type="component" value="Unassembled WGS sequence"/>
</dbReference>
<dbReference type="Pfam" id="PF12728">
    <property type="entry name" value="HTH_17"/>
    <property type="match status" value="1"/>
</dbReference>
<name>A0A1L2ZP24_9MICC</name>
<dbReference type="SUPFAM" id="SSF46955">
    <property type="entry name" value="Putative DNA-binding domain"/>
    <property type="match status" value="1"/>
</dbReference>
<dbReference type="Proteomes" id="UP000183530">
    <property type="component" value="Chromosome"/>
</dbReference>
<dbReference type="InterPro" id="IPR009061">
    <property type="entry name" value="DNA-bd_dom_put_sf"/>
</dbReference>
<reference evidence="3 5" key="2">
    <citation type="submission" date="2020-08" db="EMBL/GenBank/DDBJ databases">
        <title>Sequencing the genomes of 1000 actinobacteria strains.</title>
        <authorList>
            <person name="Klenk H.-P."/>
        </authorList>
    </citation>
    <scope>NUCLEOTIDE SEQUENCE [LARGE SCALE GENOMIC DNA]</scope>
    <source>
        <strain evidence="3 5">DSM 105783</strain>
    </source>
</reference>
<organism evidence="2 4">
    <name type="scientific">Neomicrococcus aestuarii</name>
    <dbReference type="NCBI Taxonomy" id="556325"/>
    <lineage>
        <taxon>Bacteria</taxon>
        <taxon>Bacillati</taxon>
        <taxon>Actinomycetota</taxon>
        <taxon>Actinomycetes</taxon>
        <taxon>Micrococcales</taxon>
        <taxon>Micrococcaceae</taxon>
        <taxon>Neomicrococcus</taxon>
    </lineage>
</organism>
<dbReference type="EMBL" id="CP018135">
    <property type="protein sequence ID" value="APF41173.1"/>
    <property type="molecule type" value="Genomic_DNA"/>
</dbReference>
<evidence type="ECO:0000259" key="1">
    <source>
        <dbReference type="Pfam" id="PF12728"/>
    </source>
</evidence>
<dbReference type="KEGG" id="nae:BHE16_09390"/>
<evidence type="ECO:0000313" key="3">
    <source>
        <dbReference type="EMBL" id="MBB5513035.1"/>
    </source>
</evidence>
<dbReference type="EMBL" id="JACHDR010000001">
    <property type="protein sequence ID" value="MBB5513035.1"/>
    <property type="molecule type" value="Genomic_DNA"/>
</dbReference>
<sequence length="71" mass="7938">MPRFLTLPDVAEILNVNLPQVRALVRSGELVGVQIGGRGMWRVEDVQLEAYIKRAYEETEKRINAGADVEG</sequence>
<keyword evidence="4" id="KW-1185">Reference proteome</keyword>
<accession>A0A1L2ZP24</accession>
<dbReference type="OrthoDB" id="5524782at2"/>
<dbReference type="STRING" id="556325.BHE16_09390"/>
<dbReference type="GO" id="GO:0003677">
    <property type="term" value="F:DNA binding"/>
    <property type="evidence" value="ECO:0007669"/>
    <property type="project" value="UniProtKB-KW"/>
</dbReference>
<dbReference type="RefSeq" id="WP_071894644.1">
    <property type="nucleotide sequence ID" value="NZ_BAAARH010000007.1"/>
</dbReference>
<evidence type="ECO:0000313" key="4">
    <source>
        <dbReference type="Proteomes" id="UP000183530"/>
    </source>
</evidence>